<dbReference type="HOGENOM" id="CLU_000288_7_18_1"/>
<protein>
    <recommendedName>
        <fullName evidence="3">Protein kinase domain-containing protein</fullName>
    </recommendedName>
</protein>
<evidence type="ECO:0000313" key="4">
    <source>
        <dbReference type="EMBL" id="KIJ09817.1"/>
    </source>
</evidence>
<proteinExistence type="predicted"/>
<sequence length="339" mass="37960">MTPITSFVSNIPSVAKGREMLGLAWSLPLSWFQGLNLFKEQLPSKSPFDLTAHIVRQGTYQAAHGRWSDIWKCTLKQDSQSYEVAVKSFRSRLLEDDDICQKNEKLGRELEDVVHFKHDNILPLLGIATDFGRFTALVYPWLVNGTLTSYLQRDKEQLSLRDRLELLRDAAAGLRYLHARSVFHGHLTGSDVLVSAAGRAQISGVGLSGIMLELFGRSYLSSSMNGTVRWAAPEAIITDEDESLAWSPTEQTDIYAFGSIMFQVCSGEVPYARLTSDAQVLLALSTGAKPSRPQTAWMSDRTWDFIQRCWSAEELDVKRPSAEEALDFIQEELNLLGPL</sequence>
<dbReference type="InterPro" id="IPR051681">
    <property type="entry name" value="Ser/Thr_Kinases-Pseudokinases"/>
</dbReference>
<dbReference type="AlphaFoldDB" id="A0A0C9TPV9"/>
<dbReference type="Pfam" id="PF07714">
    <property type="entry name" value="PK_Tyr_Ser-Thr"/>
    <property type="match status" value="1"/>
</dbReference>
<evidence type="ECO:0000256" key="2">
    <source>
        <dbReference type="ARBA" id="ARBA00022840"/>
    </source>
</evidence>
<dbReference type="InterPro" id="IPR000719">
    <property type="entry name" value="Prot_kinase_dom"/>
</dbReference>
<dbReference type="Proteomes" id="UP000053647">
    <property type="component" value="Unassembled WGS sequence"/>
</dbReference>
<evidence type="ECO:0000313" key="5">
    <source>
        <dbReference type="Proteomes" id="UP000053647"/>
    </source>
</evidence>
<keyword evidence="5" id="KW-1185">Reference proteome</keyword>
<accession>A0A0C9TPV9</accession>
<dbReference type="Gene3D" id="1.10.510.10">
    <property type="entry name" value="Transferase(Phosphotransferase) domain 1"/>
    <property type="match status" value="1"/>
</dbReference>
<evidence type="ECO:0000259" key="3">
    <source>
        <dbReference type="PROSITE" id="PS50011"/>
    </source>
</evidence>
<dbReference type="SUPFAM" id="SSF56112">
    <property type="entry name" value="Protein kinase-like (PK-like)"/>
    <property type="match status" value="1"/>
</dbReference>
<gene>
    <name evidence="4" type="ORF">PAXINDRAFT_172326</name>
</gene>
<dbReference type="GO" id="GO:0005524">
    <property type="term" value="F:ATP binding"/>
    <property type="evidence" value="ECO:0007669"/>
    <property type="project" value="UniProtKB-KW"/>
</dbReference>
<dbReference type="PANTHER" id="PTHR44329:SF298">
    <property type="entry name" value="MIXED LINEAGE KINASE DOMAIN-LIKE PROTEIN"/>
    <property type="match status" value="1"/>
</dbReference>
<reference evidence="4 5" key="1">
    <citation type="submission" date="2014-06" db="EMBL/GenBank/DDBJ databases">
        <authorList>
            <consortium name="DOE Joint Genome Institute"/>
            <person name="Kuo A."/>
            <person name="Kohler A."/>
            <person name="Nagy L.G."/>
            <person name="Floudas D."/>
            <person name="Copeland A."/>
            <person name="Barry K.W."/>
            <person name="Cichocki N."/>
            <person name="Veneault-Fourrey C."/>
            <person name="LaButti K."/>
            <person name="Lindquist E.A."/>
            <person name="Lipzen A."/>
            <person name="Lundell T."/>
            <person name="Morin E."/>
            <person name="Murat C."/>
            <person name="Sun H."/>
            <person name="Tunlid A."/>
            <person name="Henrissat B."/>
            <person name="Grigoriev I.V."/>
            <person name="Hibbett D.S."/>
            <person name="Martin F."/>
            <person name="Nordberg H.P."/>
            <person name="Cantor M.N."/>
            <person name="Hua S.X."/>
        </authorList>
    </citation>
    <scope>NUCLEOTIDE SEQUENCE [LARGE SCALE GENOMIC DNA]</scope>
    <source>
        <strain evidence="4 5">ATCC 200175</strain>
    </source>
</reference>
<dbReference type="EMBL" id="KN819432">
    <property type="protein sequence ID" value="KIJ09817.1"/>
    <property type="molecule type" value="Genomic_DNA"/>
</dbReference>
<reference evidence="5" key="2">
    <citation type="submission" date="2015-01" db="EMBL/GenBank/DDBJ databases">
        <title>Evolutionary Origins and Diversification of the Mycorrhizal Mutualists.</title>
        <authorList>
            <consortium name="DOE Joint Genome Institute"/>
            <consortium name="Mycorrhizal Genomics Consortium"/>
            <person name="Kohler A."/>
            <person name="Kuo A."/>
            <person name="Nagy L.G."/>
            <person name="Floudas D."/>
            <person name="Copeland A."/>
            <person name="Barry K.W."/>
            <person name="Cichocki N."/>
            <person name="Veneault-Fourrey C."/>
            <person name="LaButti K."/>
            <person name="Lindquist E.A."/>
            <person name="Lipzen A."/>
            <person name="Lundell T."/>
            <person name="Morin E."/>
            <person name="Murat C."/>
            <person name="Riley R."/>
            <person name="Ohm R."/>
            <person name="Sun H."/>
            <person name="Tunlid A."/>
            <person name="Henrissat B."/>
            <person name="Grigoriev I.V."/>
            <person name="Hibbett D.S."/>
            <person name="Martin F."/>
        </authorList>
    </citation>
    <scope>NUCLEOTIDE SEQUENCE [LARGE SCALE GENOMIC DNA]</scope>
    <source>
        <strain evidence="5">ATCC 200175</strain>
    </source>
</reference>
<dbReference type="InterPro" id="IPR001245">
    <property type="entry name" value="Ser-Thr/Tyr_kinase_cat_dom"/>
</dbReference>
<keyword evidence="1" id="KW-0547">Nucleotide-binding</keyword>
<dbReference type="OrthoDB" id="4062651at2759"/>
<dbReference type="PROSITE" id="PS50011">
    <property type="entry name" value="PROTEIN_KINASE_DOM"/>
    <property type="match status" value="1"/>
</dbReference>
<keyword evidence="2" id="KW-0067">ATP-binding</keyword>
<organism evidence="4 5">
    <name type="scientific">Paxillus involutus ATCC 200175</name>
    <dbReference type="NCBI Taxonomy" id="664439"/>
    <lineage>
        <taxon>Eukaryota</taxon>
        <taxon>Fungi</taxon>
        <taxon>Dikarya</taxon>
        <taxon>Basidiomycota</taxon>
        <taxon>Agaricomycotina</taxon>
        <taxon>Agaricomycetes</taxon>
        <taxon>Agaricomycetidae</taxon>
        <taxon>Boletales</taxon>
        <taxon>Paxilineae</taxon>
        <taxon>Paxillaceae</taxon>
        <taxon>Paxillus</taxon>
    </lineage>
</organism>
<dbReference type="InterPro" id="IPR011009">
    <property type="entry name" value="Kinase-like_dom_sf"/>
</dbReference>
<name>A0A0C9TPV9_PAXIN</name>
<dbReference type="GO" id="GO:0004674">
    <property type="term" value="F:protein serine/threonine kinase activity"/>
    <property type="evidence" value="ECO:0007669"/>
    <property type="project" value="TreeGrafter"/>
</dbReference>
<feature type="domain" description="Protein kinase" evidence="3">
    <location>
        <begin position="56"/>
        <end position="333"/>
    </location>
</feature>
<dbReference type="PANTHER" id="PTHR44329">
    <property type="entry name" value="SERINE/THREONINE-PROTEIN KINASE TNNI3K-RELATED"/>
    <property type="match status" value="1"/>
</dbReference>
<evidence type="ECO:0000256" key="1">
    <source>
        <dbReference type="ARBA" id="ARBA00022741"/>
    </source>
</evidence>